<reference evidence="21 22" key="1">
    <citation type="submission" date="2021-01" db="EMBL/GenBank/DDBJ databases">
        <title>Genome seq and assembly of Devosia sp. LEGU1.</title>
        <authorList>
            <person name="Chhetri G."/>
        </authorList>
    </citation>
    <scope>NUCLEOTIDE SEQUENCE [LARGE SCALE GENOMIC DNA]</scope>
    <source>
        <strain evidence="21 22">LEGU1</strain>
    </source>
</reference>
<sequence>MQRQLRLILVLSIVVLTAAVVVVLSLTPIYTATTLVMVDPADKNVLAPQSSTGSVAAADARIEGEVLLARSDNVLLTVIEREGLVGNPEFNHQPGLVARFLSFLRLREPVDLDPDQVTQQALAKLARMTSVQRHRATYLLSISVASEDPDQAASLANAVAAAYIDTQLTAKVQSTMDARTKLLEQLDTARQDVVGSDGSFDRYVSQNLATIIDQTGNAELSRIKAELDRLGERRADEASELTALQKALGEQDFAALSSRLADPELTSLEAQRQVLLSAITEPSDEEARTAQLSSLDRELQSRATALIDGRRALVQEIQSDEASQSRNLRLAILSSALSSDTLTEIYDLQQRAELARQQYDQLQARSQQLQAEATLQLPDSRVVSPALRPADPSFPNTGIFLILAALSGLALGIGVAFIYENFIGGITTDEQLAALSRTSLALSIPRAKTQPSRGSVSDLILETPLSAFSEAIRRVRTNVDHQLTKKNFEGQNRAPVIAVTSTVPGEGKTTAALALAQSFALSGRKTLLVDCDLRRPGLHEHLGLAPAQGLIDALAADDPGAALKSAMVTDEDTKLLVLLGSHRSAGATDQLVTSRNFDKLIAGAARAFDVVILDTPPLGPVVDGLYIARKADAVIFLVQWASTSQQDVRRSLLALDGAIDDRNVLVPVLNRQEVAASSWHRRYAHYYSQELG</sequence>
<dbReference type="InterPro" id="IPR027417">
    <property type="entry name" value="P-loop_NTPase"/>
</dbReference>
<dbReference type="EC" id="2.7.10.2" evidence="4"/>
<evidence type="ECO:0000256" key="17">
    <source>
        <dbReference type="SAM" id="Phobius"/>
    </source>
</evidence>
<feature type="coiled-coil region" evidence="16">
    <location>
        <begin position="345"/>
        <end position="372"/>
    </location>
</feature>
<keyword evidence="16" id="KW-0175">Coiled coil</keyword>
<dbReference type="Gene3D" id="3.40.50.300">
    <property type="entry name" value="P-loop containing nucleotide triphosphate hydrolases"/>
    <property type="match status" value="1"/>
</dbReference>
<keyword evidence="7" id="KW-0808">Transferase</keyword>
<comment type="catalytic activity">
    <reaction evidence="15">
        <text>L-tyrosyl-[protein] + ATP = O-phospho-L-tyrosyl-[protein] + ADP + H(+)</text>
        <dbReference type="Rhea" id="RHEA:10596"/>
        <dbReference type="Rhea" id="RHEA-COMP:10136"/>
        <dbReference type="Rhea" id="RHEA-COMP:20101"/>
        <dbReference type="ChEBI" id="CHEBI:15378"/>
        <dbReference type="ChEBI" id="CHEBI:30616"/>
        <dbReference type="ChEBI" id="CHEBI:46858"/>
        <dbReference type="ChEBI" id="CHEBI:61978"/>
        <dbReference type="ChEBI" id="CHEBI:456216"/>
        <dbReference type="EC" id="2.7.10.2"/>
    </reaction>
</comment>
<keyword evidence="6" id="KW-0997">Cell inner membrane</keyword>
<dbReference type="CDD" id="cd05387">
    <property type="entry name" value="BY-kinase"/>
    <property type="match status" value="1"/>
</dbReference>
<dbReference type="Proteomes" id="UP000595857">
    <property type="component" value="Chromosome"/>
</dbReference>
<evidence type="ECO:0000256" key="15">
    <source>
        <dbReference type="ARBA" id="ARBA00051245"/>
    </source>
</evidence>
<evidence type="ECO:0000313" key="22">
    <source>
        <dbReference type="Proteomes" id="UP000595857"/>
    </source>
</evidence>
<dbReference type="Pfam" id="PF02706">
    <property type="entry name" value="Wzz"/>
    <property type="match status" value="1"/>
</dbReference>
<comment type="similarity">
    <text evidence="2">Belongs to the CpsD/CapB family.</text>
</comment>
<evidence type="ECO:0000259" key="19">
    <source>
        <dbReference type="Pfam" id="PF13614"/>
    </source>
</evidence>
<dbReference type="Pfam" id="PF13614">
    <property type="entry name" value="AAA_31"/>
    <property type="match status" value="1"/>
</dbReference>
<evidence type="ECO:0000256" key="3">
    <source>
        <dbReference type="ARBA" id="ARBA00008883"/>
    </source>
</evidence>
<evidence type="ECO:0000256" key="10">
    <source>
        <dbReference type="ARBA" id="ARBA00022777"/>
    </source>
</evidence>
<dbReference type="PANTHER" id="PTHR32309">
    <property type="entry name" value="TYROSINE-PROTEIN KINASE"/>
    <property type="match status" value="1"/>
</dbReference>
<keyword evidence="5" id="KW-1003">Cell membrane</keyword>
<evidence type="ECO:0000256" key="1">
    <source>
        <dbReference type="ARBA" id="ARBA00004429"/>
    </source>
</evidence>
<dbReference type="SUPFAM" id="SSF52540">
    <property type="entry name" value="P-loop containing nucleoside triphosphate hydrolases"/>
    <property type="match status" value="1"/>
</dbReference>
<feature type="domain" description="AAA" evidence="19">
    <location>
        <begin position="496"/>
        <end position="647"/>
    </location>
</feature>
<evidence type="ECO:0000256" key="12">
    <source>
        <dbReference type="ARBA" id="ARBA00022989"/>
    </source>
</evidence>
<keyword evidence="14" id="KW-0829">Tyrosine-protein kinase</keyword>
<evidence type="ECO:0000313" key="21">
    <source>
        <dbReference type="EMBL" id="QQR40374.1"/>
    </source>
</evidence>
<evidence type="ECO:0000259" key="18">
    <source>
        <dbReference type="Pfam" id="PF02706"/>
    </source>
</evidence>
<keyword evidence="22" id="KW-1185">Reference proteome</keyword>
<feature type="domain" description="Tyrosine-protein kinase G-rich" evidence="20">
    <location>
        <begin position="344"/>
        <end position="418"/>
    </location>
</feature>
<evidence type="ECO:0000256" key="7">
    <source>
        <dbReference type="ARBA" id="ARBA00022679"/>
    </source>
</evidence>
<dbReference type="InterPro" id="IPR032807">
    <property type="entry name" value="GNVR"/>
</dbReference>
<evidence type="ECO:0000256" key="4">
    <source>
        <dbReference type="ARBA" id="ARBA00011903"/>
    </source>
</evidence>
<keyword evidence="13 17" id="KW-0472">Membrane</keyword>
<protein>
    <recommendedName>
        <fullName evidence="4">non-specific protein-tyrosine kinase</fullName>
        <ecNumber evidence="4">2.7.10.2</ecNumber>
    </recommendedName>
</protein>
<dbReference type="EMBL" id="CP068046">
    <property type="protein sequence ID" value="QQR40374.1"/>
    <property type="molecule type" value="Genomic_DNA"/>
</dbReference>
<feature type="transmembrane region" description="Helical" evidence="17">
    <location>
        <begin position="398"/>
        <end position="419"/>
    </location>
</feature>
<dbReference type="InterPro" id="IPR025669">
    <property type="entry name" value="AAA_dom"/>
</dbReference>
<dbReference type="InterPro" id="IPR050445">
    <property type="entry name" value="Bact_polysacc_biosynth/exp"/>
</dbReference>
<proteinExistence type="inferred from homology"/>
<evidence type="ECO:0000256" key="6">
    <source>
        <dbReference type="ARBA" id="ARBA00022519"/>
    </source>
</evidence>
<accession>A0ABX7CAZ3</accession>
<organism evidence="21 22">
    <name type="scientific">Devosia rhizoryzae</name>
    <dbReference type="NCBI Taxonomy" id="2774137"/>
    <lineage>
        <taxon>Bacteria</taxon>
        <taxon>Pseudomonadati</taxon>
        <taxon>Pseudomonadota</taxon>
        <taxon>Alphaproteobacteria</taxon>
        <taxon>Hyphomicrobiales</taxon>
        <taxon>Devosiaceae</taxon>
        <taxon>Devosia</taxon>
    </lineage>
</organism>
<dbReference type="PANTHER" id="PTHR32309:SF13">
    <property type="entry name" value="FERRIC ENTEROBACTIN TRANSPORT PROTEIN FEPE"/>
    <property type="match status" value="1"/>
</dbReference>
<keyword evidence="11" id="KW-0067">ATP-binding</keyword>
<comment type="subcellular location">
    <subcellularLocation>
        <location evidence="1">Cell inner membrane</location>
        <topology evidence="1">Multi-pass membrane protein</topology>
    </subcellularLocation>
</comment>
<keyword evidence="9" id="KW-0547">Nucleotide-binding</keyword>
<name>A0ABX7CAZ3_9HYPH</name>
<keyword evidence="10" id="KW-0418">Kinase</keyword>
<evidence type="ECO:0000256" key="2">
    <source>
        <dbReference type="ARBA" id="ARBA00007316"/>
    </source>
</evidence>
<evidence type="ECO:0000256" key="16">
    <source>
        <dbReference type="SAM" id="Coils"/>
    </source>
</evidence>
<evidence type="ECO:0000256" key="5">
    <source>
        <dbReference type="ARBA" id="ARBA00022475"/>
    </source>
</evidence>
<evidence type="ECO:0000256" key="11">
    <source>
        <dbReference type="ARBA" id="ARBA00022840"/>
    </source>
</evidence>
<keyword evidence="12 17" id="KW-1133">Transmembrane helix</keyword>
<feature type="domain" description="Polysaccharide chain length determinant N-terminal" evidence="18">
    <location>
        <begin position="3"/>
        <end position="79"/>
    </location>
</feature>
<evidence type="ECO:0000256" key="8">
    <source>
        <dbReference type="ARBA" id="ARBA00022692"/>
    </source>
</evidence>
<dbReference type="InterPro" id="IPR005702">
    <property type="entry name" value="Wzc-like_C"/>
</dbReference>
<keyword evidence="8 17" id="KW-0812">Transmembrane</keyword>
<gene>
    <name evidence="21" type="ORF">JI748_05045</name>
</gene>
<evidence type="ECO:0000256" key="13">
    <source>
        <dbReference type="ARBA" id="ARBA00023136"/>
    </source>
</evidence>
<dbReference type="Pfam" id="PF13807">
    <property type="entry name" value="GNVR"/>
    <property type="match status" value="1"/>
</dbReference>
<evidence type="ECO:0000256" key="9">
    <source>
        <dbReference type="ARBA" id="ARBA00022741"/>
    </source>
</evidence>
<evidence type="ECO:0000259" key="20">
    <source>
        <dbReference type="Pfam" id="PF13807"/>
    </source>
</evidence>
<evidence type="ECO:0000256" key="14">
    <source>
        <dbReference type="ARBA" id="ARBA00023137"/>
    </source>
</evidence>
<dbReference type="InterPro" id="IPR003856">
    <property type="entry name" value="LPS_length_determ_N"/>
</dbReference>
<comment type="similarity">
    <text evidence="3">Belongs to the etk/wzc family.</text>
</comment>